<feature type="transmembrane region" description="Helical" evidence="1">
    <location>
        <begin position="7"/>
        <end position="28"/>
    </location>
</feature>
<keyword evidence="1" id="KW-0472">Membrane</keyword>
<feature type="transmembrane region" description="Helical" evidence="1">
    <location>
        <begin position="239"/>
        <end position="260"/>
    </location>
</feature>
<comment type="caution">
    <text evidence="3">The sequence shown here is derived from an EMBL/GenBank/DDBJ whole genome shotgun (WGS) entry which is preliminary data.</text>
</comment>
<dbReference type="RefSeq" id="WP_169299404.1">
    <property type="nucleotide sequence ID" value="NZ_JABBNI010000058.1"/>
</dbReference>
<keyword evidence="4" id="KW-1185">Reference proteome</keyword>
<evidence type="ECO:0000256" key="1">
    <source>
        <dbReference type="SAM" id="Phobius"/>
    </source>
</evidence>
<keyword evidence="1" id="KW-0812">Transmembrane</keyword>
<feature type="transmembrane region" description="Helical" evidence="1">
    <location>
        <begin position="331"/>
        <end position="351"/>
    </location>
</feature>
<dbReference type="EMBL" id="JABBNI010000058">
    <property type="protein sequence ID" value="NMM64810.1"/>
    <property type="molecule type" value="Genomic_DNA"/>
</dbReference>
<organism evidence="3 4">
    <name type="scientific">Clostridium muellerianum</name>
    <dbReference type="NCBI Taxonomy" id="2716538"/>
    <lineage>
        <taxon>Bacteria</taxon>
        <taxon>Bacillati</taxon>
        <taxon>Bacillota</taxon>
        <taxon>Clostridia</taxon>
        <taxon>Eubacteriales</taxon>
        <taxon>Clostridiaceae</taxon>
        <taxon>Clostridium</taxon>
    </lineage>
</organism>
<evidence type="ECO:0000313" key="3">
    <source>
        <dbReference type="EMBL" id="NMM64810.1"/>
    </source>
</evidence>
<dbReference type="Pfam" id="PF05569">
    <property type="entry name" value="Peptidase_M56"/>
    <property type="match status" value="1"/>
</dbReference>
<keyword evidence="1" id="KW-1133">Transmembrane helix</keyword>
<accession>A0A7Y0ELX5</accession>
<dbReference type="PANTHER" id="PTHR34978:SF3">
    <property type="entry name" value="SLR0241 PROTEIN"/>
    <property type="match status" value="1"/>
</dbReference>
<feature type="transmembrane region" description="Helical" evidence="1">
    <location>
        <begin position="40"/>
        <end position="58"/>
    </location>
</feature>
<evidence type="ECO:0000313" key="4">
    <source>
        <dbReference type="Proteomes" id="UP000537131"/>
    </source>
</evidence>
<reference evidence="3 4" key="2">
    <citation type="submission" date="2020-06" db="EMBL/GenBank/DDBJ databases">
        <title>Complete Genome Sequence of Clostridium muelleri sp. nov. P21T, an Acid-Alcohol Producing Acetogen Isolated from Old Hay.</title>
        <authorList>
            <person name="Duncan K.E."/>
            <person name="Tanner R.S."/>
        </authorList>
    </citation>
    <scope>NUCLEOTIDE SEQUENCE [LARGE SCALE GENOMIC DNA]</scope>
    <source>
        <strain evidence="3 4">P21</strain>
    </source>
</reference>
<evidence type="ECO:0000259" key="2">
    <source>
        <dbReference type="Pfam" id="PF05569"/>
    </source>
</evidence>
<proteinExistence type="predicted"/>
<dbReference type="Proteomes" id="UP000537131">
    <property type="component" value="Unassembled WGS sequence"/>
</dbReference>
<reference evidence="3 4" key="1">
    <citation type="submission" date="2020-04" db="EMBL/GenBank/DDBJ databases">
        <authorList>
            <person name="Doyle D.A."/>
        </authorList>
    </citation>
    <scope>NUCLEOTIDE SEQUENCE [LARGE SCALE GENOMIC DNA]</scope>
    <source>
        <strain evidence="3 4">P21</strain>
    </source>
</reference>
<protein>
    <submittedName>
        <fullName evidence="3">M56 family metallopeptidase</fullName>
    </submittedName>
</protein>
<dbReference type="InterPro" id="IPR008756">
    <property type="entry name" value="Peptidase_M56"/>
</dbReference>
<dbReference type="AlphaFoldDB" id="A0A7Y0ELX5"/>
<feature type="transmembrane region" description="Helical" evidence="1">
    <location>
        <begin position="132"/>
        <end position="151"/>
    </location>
</feature>
<gene>
    <name evidence="3" type="ORF">HBE96_19600</name>
</gene>
<sequence>MDILIRSFLWVFHASITASIAALLIILISKLFDKHISIRLQHALWIIVVIKLIIPIEFQSNLSLFNLLHERQNNSSNIENRNTVKNITYAAADFLREGKAQQKHTAKNQISQGAQSKKENAREYIITNAWKIASCIWIGGFFIAVAFLLVVKYKFKGKNSNLEEVKDLEIVKLFNKCKNEAKINKYIPVYTCDNFESPCILGIVKPKIYIPRYIISENNFKQLYHILLHELVHYKRRDLIYNFLAVFAVILHWFNPIIWFCMKRMKLQRECVCDAYVLEIIGEEQAEEYGMTLINFSKLMSINKRPQLVAFFETKNQIRGRIKMIKKFKKGSYKMSVVAVLCCVLASGAVLTTSVSAKGMKLDNAAAVTSSNGLSIKSENNKFLIDAPVKVYDNLKKAEEITGFKIKVPDYLPANYEVWRGFKVVKVSDKDNYLKVYLRDKQEGGLFSFQASKVNLEECLSHGAENVIKMYQSQTSDTTKDSKNGKIQISKEKINLSGINGTSITVKIIDPELPRFADVRKYFVWQNDGMYYGIEYNYGIQVDGEIPKDSVIPQSEVEKIISSLKYIKDIKNVNYSVQTEVSPKVEALSIYDKEDLKRAKEFLGFDFKFPLSINKDITIDSSGVAPSEDSDIKNGKINYQLNTRYNAKAEQVLFTQEKSSKSYDYTKKTVKPINIGDKEVFKQETYKKSKTNEQLKEYIYTWKEDGFYCKLSTAESNGNPDKIAKEFINSKLIN</sequence>
<dbReference type="PANTHER" id="PTHR34978">
    <property type="entry name" value="POSSIBLE SENSOR-TRANSDUCER PROTEIN BLAR"/>
    <property type="match status" value="1"/>
</dbReference>
<dbReference type="CDD" id="cd07341">
    <property type="entry name" value="M56_BlaR1_MecR1_like"/>
    <property type="match status" value="1"/>
</dbReference>
<name>A0A7Y0ELX5_9CLOT</name>
<feature type="domain" description="Peptidase M56" evidence="2">
    <location>
        <begin position="11"/>
        <end position="325"/>
    </location>
</feature>
<dbReference type="InterPro" id="IPR052173">
    <property type="entry name" value="Beta-lactam_resp_regulator"/>
</dbReference>